<name>A0ACB6V9Z7_9ASCO</name>
<dbReference type="EMBL" id="QVQA01000005">
    <property type="protein sequence ID" value="KAF5102443.1"/>
    <property type="molecule type" value="Genomic_DNA"/>
</dbReference>
<evidence type="ECO:0000313" key="1">
    <source>
        <dbReference type="EMBL" id="KAF5102443.1"/>
    </source>
</evidence>
<proteinExistence type="predicted"/>
<gene>
    <name evidence="1" type="ORF">D0Z00_000370</name>
</gene>
<evidence type="ECO:0000313" key="2">
    <source>
        <dbReference type="Proteomes" id="UP000744676"/>
    </source>
</evidence>
<sequence>MSQEALIILDASVVAQPNAVSSLTDRFQSTYKVHRQVLDRLSSKTVLPNHYAYIYVAPENATLSADHLQVLFEALCAGGRLEGPMNYKAQTLNAIMTGFVENDTKTGYIKPESLASTTTILRKQTTTSTNKKKLMFKRAIDLTALGDDEDENDLVDEDSLVSSSVLGRPIVIPAACATTAGGKKRRKACKDCTCGLKELEQQELEQQQQQQSIVTLNLDEEIDFTVPGKPVGSCGSCALGDAFRCDGCPYLGLPPFKPGEIVSVGGVRGDY</sequence>
<accession>A0ACB6V9Z7</accession>
<protein>
    <submittedName>
        <fullName evidence="1">Uncharacterized protein</fullName>
    </submittedName>
</protein>
<keyword evidence="2" id="KW-1185">Reference proteome</keyword>
<dbReference type="Proteomes" id="UP000744676">
    <property type="component" value="Unassembled WGS sequence"/>
</dbReference>
<comment type="caution">
    <text evidence="1">The sequence shown here is derived from an EMBL/GenBank/DDBJ whole genome shotgun (WGS) entry which is preliminary data.</text>
</comment>
<reference evidence="1 2" key="1">
    <citation type="journal article" date="2020" name="Front. Microbiol.">
        <title>Phenotypic and Genetic Characterization of the Cheese Ripening Yeast Geotrichum candidum.</title>
        <authorList>
            <person name="Perkins V."/>
            <person name="Vignola S."/>
            <person name="Lessard M.H."/>
            <person name="Plante P.L."/>
            <person name="Corbeil J."/>
            <person name="Dugat-Bony E."/>
            <person name="Frenette M."/>
            <person name="Labrie S."/>
        </authorList>
    </citation>
    <scope>NUCLEOTIDE SEQUENCE [LARGE SCALE GENOMIC DNA]</scope>
    <source>
        <strain evidence="1 2">LMA-1147</strain>
    </source>
</reference>
<organism evidence="1 2">
    <name type="scientific">Geotrichum galactomycetum</name>
    <dbReference type="NCBI Taxonomy" id="27317"/>
    <lineage>
        <taxon>Eukaryota</taxon>
        <taxon>Fungi</taxon>
        <taxon>Dikarya</taxon>
        <taxon>Ascomycota</taxon>
        <taxon>Saccharomycotina</taxon>
        <taxon>Dipodascomycetes</taxon>
        <taxon>Dipodascales</taxon>
        <taxon>Dipodascaceae</taxon>
        <taxon>Geotrichum</taxon>
    </lineage>
</organism>